<evidence type="ECO:0000313" key="5">
    <source>
        <dbReference type="EMBL" id="CCI53114.1"/>
    </source>
</evidence>
<gene>
    <name evidence="5" type="ORF">BN13_30066</name>
</gene>
<evidence type="ECO:0000259" key="4">
    <source>
        <dbReference type="Pfam" id="PF00535"/>
    </source>
</evidence>
<dbReference type="Proteomes" id="UP000035720">
    <property type="component" value="Unassembled WGS sequence"/>
</dbReference>
<evidence type="ECO:0000256" key="2">
    <source>
        <dbReference type="ARBA" id="ARBA00022676"/>
    </source>
</evidence>
<dbReference type="GO" id="GO:0004582">
    <property type="term" value="F:dolichyl-phosphate beta-D-mannosyltransferase activity"/>
    <property type="evidence" value="ECO:0007669"/>
    <property type="project" value="InterPro"/>
</dbReference>
<dbReference type="PANTHER" id="PTHR43398">
    <property type="entry name" value="DOLICHOL-PHOSPHATE MANNOSYLTRANSFERASE SUBUNIT 1"/>
    <property type="match status" value="1"/>
</dbReference>
<feature type="domain" description="Glycosyltransferase 2-like" evidence="4">
    <location>
        <begin position="17"/>
        <end position="181"/>
    </location>
</feature>
<organism evidence="5 6">
    <name type="scientific">Nostocoides jenkinsii Ben 74</name>
    <dbReference type="NCBI Taxonomy" id="1193518"/>
    <lineage>
        <taxon>Bacteria</taxon>
        <taxon>Bacillati</taxon>
        <taxon>Actinomycetota</taxon>
        <taxon>Actinomycetes</taxon>
        <taxon>Micrococcales</taxon>
        <taxon>Intrasporangiaceae</taxon>
        <taxon>Nostocoides</taxon>
    </lineage>
</organism>
<evidence type="ECO:0000256" key="1">
    <source>
        <dbReference type="ARBA" id="ARBA00006739"/>
    </source>
</evidence>
<dbReference type="GO" id="GO:0009247">
    <property type="term" value="P:glycolipid biosynthetic process"/>
    <property type="evidence" value="ECO:0007669"/>
    <property type="project" value="TreeGrafter"/>
</dbReference>
<dbReference type="InterPro" id="IPR039528">
    <property type="entry name" value="DPM1-like"/>
</dbReference>
<dbReference type="Gene3D" id="3.90.550.10">
    <property type="entry name" value="Spore Coat Polysaccharide Biosynthesis Protein SpsA, Chain A"/>
    <property type="match status" value="1"/>
</dbReference>
<dbReference type="Pfam" id="PF00535">
    <property type="entry name" value="Glycos_transf_2"/>
    <property type="match status" value="1"/>
</dbReference>
<evidence type="ECO:0000256" key="3">
    <source>
        <dbReference type="ARBA" id="ARBA00022679"/>
    </source>
</evidence>
<dbReference type="InterPro" id="IPR001173">
    <property type="entry name" value="Glyco_trans_2-like"/>
</dbReference>
<evidence type="ECO:0000313" key="6">
    <source>
        <dbReference type="Proteomes" id="UP000035720"/>
    </source>
</evidence>
<dbReference type="AlphaFoldDB" id="A0A077M911"/>
<dbReference type="EMBL" id="CAJC01000139">
    <property type="protein sequence ID" value="CCI53114.1"/>
    <property type="molecule type" value="Genomic_DNA"/>
</dbReference>
<dbReference type="SUPFAM" id="SSF53448">
    <property type="entry name" value="Nucleotide-diphospho-sugar transferases"/>
    <property type="match status" value="1"/>
</dbReference>
<accession>A0A077M911</accession>
<dbReference type="PANTHER" id="PTHR43398:SF1">
    <property type="entry name" value="DOLICHOL-PHOSPHATE MANNOSYLTRANSFERASE SUBUNIT 1"/>
    <property type="match status" value="1"/>
</dbReference>
<sequence>MSPSAAGNRGPIQRILVCIPTYNEADNLARMVAGVRASAPAVDVLVLDDNSPDGTGDIAEELASADPQVHVLHRTAKEGLGRAYLAGFEWGLARGYDALVEMDADGSHRAVDLPKLLDAIGHADVVIGSRYVRGGAIVNWPLQRKMLSMGGNIYTRLVLGMPVNDATAGFRVYRSSALRQLDLDSVESHGYCFQVDLTRRAIAAGLVVREVPITFVERELGDSKMNGDVASESLKRITRWGVAHRATQARRLTRMEERWHNL</sequence>
<keyword evidence="6" id="KW-1185">Reference proteome</keyword>
<comment type="caution">
    <text evidence="5">The sequence shown here is derived from an EMBL/GenBank/DDBJ whole genome shotgun (WGS) entry which is preliminary data.</text>
</comment>
<keyword evidence="3 5" id="KW-0808">Transferase</keyword>
<keyword evidence="2" id="KW-0328">Glycosyltransferase</keyword>
<dbReference type="FunFam" id="3.90.550.10:FF:000122">
    <property type="entry name" value="Dolichol-phosphate mannosyltransferase subunit 1"/>
    <property type="match status" value="1"/>
</dbReference>
<proteinExistence type="inferred from homology"/>
<dbReference type="CDD" id="cd06442">
    <property type="entry name" value="DPM1_like"/>
    <property type="match status" value="1"/>
</dbReference>
<dbReference type="STRING" id="1193518.BN13_30066"/>
<name>A0A077M911_9MICO</name>
<reference evidence="5 6" key="1">
    <citation type="journal article" date="2013" name="ISME J.">
        <title>A metabolic model for members of the genus Tetrasphaera involved in enhanced biological phosphorus removal.</title>
        <authorList>
            <person name="Kristiansen R."/>
            <person name="Nguyen H.T.T."/>
            <person name="Saunders A.M."/>
            <person name="Nielsen J.L."/>
            <person name="Wimmer R."/>
            <person name="Le V.Q."/>
            <person name="McIlroy S.J."/>
            <person name="Petrovski S."/>
            <person name="Seviour R.J."/>
            <person name="Calteau A."/>
            <person name="Nielsen K.L."/>
            <person name="Nielsen P.H."/>
        </authorList>
    </citation>
    <scope>NUCLEOTIDE SEQUENCE [LARGE SCALE GENOMIC DNA]</scope>
    <source>
        <strain evidence="5 6">Ben 74</strain>
    </source>
</reference>
<protein>
    <submittedName>
        <fullName evidence="5">Putative glycosyl transferase</fullName>
    </submittedName>
</protein>
<dbReference type="InterPro" id="IPR029044">
    <property type="entry name" value="Nucleotide-diphossugar_trans"/>
</dbReference>
<dbReference type="GO" id="GO:0016020">
    <property type="term" value="C:membrane"/>
    <property type="evidence" value="ECO:0007669"/>
    <property type="project" value="GOC"/>
</dbReference>
<comment type="similarity">
    <text evidence="1">Belongs to the glycosyltransferase 2 family.</text>
</comment>